<evidence type="ECO:0000256" key="3">
    <source>
        <dbReference type="ARBA" id="ARBA00022801"/>
    </source>
</evidence>
<evidence type="ECO:0000259" key="5">
    <source>
        <dbReference type="Pfam" id="PF00135"/>
    </source>
</evidence>
<dbReference type="InterPro" id="IPR029058">
    <property type="entry name" value="AB_hydrolase_fold"/>
</dbReference>
<dbReference type="SUPFAM" id="SSF53474">
    <property type="entry name" value="alpha/beta-Hydrolases"/>
    <property type="match status" value="1"/>
</dbReference>
<feature type="domain" description="Carboxylesterase type B" evidence="5">
    <location>
        <begin position="4"/>
        <end position="523"/>
    </location>
</feature>
<keyword evidence="3" id="KW-0378">Hydrolase</keyword>
<evidence type="ECO:0000256" key="2">
    <source>
        <dbReference type="ARBA" id="ARBA00022487"/>
    </source>
</evidence>
<keyword evidence="7" id="KW-1185">Reference proteome</keyword>
<sequence>MTQELIVSIEEGHLRGKICYDYTGGQYFSFQGIPYAKPPLGPLRFKAPQPPEPWKEIRDATTEGNMCYHRSGKTKYVGAEDCLFLNVYTPTLPIKDECSLKPVMFWIHAGGYEFGSGNTSIHGPDYLISQDVVIVTINYRLGLLGFLSLEDPGLGIPGNAGLKDQVMALRWVQRNIRQFCGDPNNVTICGESTGGASVHYMMLSPMTKGLFHKAIMQSGTALDYWSRGQSSATLIAEALELQTVNEREILKILQDLSVEELYKIQEKIPEELIPFRKKAVGFVVEKQTDEPAFLSEDPIDLIQRGAQVQVPVIIGYASREGSYFEMYCKNKYGKYIVFEDFEKYIPNTLKFQKGSDLSKSIASRIKSLYFGEQEPNIENRDDTYVFLTDVNFLQGVFKTIESFSMTSSAPLYLYRMSVSSKLNIYKNLGKLNHPGACHGDDLGYLFKTIFTPKGLGNIEKEGIQRFIRLWANFARTGDPNPKGKDSLIEVTWTPMRENELNYLEIGENLTVGINPDAKRMQFWNEIYAISDTNAKL</sequence>
<organism evidence="6 7">
    <name type="scientific">Ignelater luminosus</name>
    <name type="common">Cucubano</name>
    <name type="synonym">Pyrophorus luminosus</name>
    <dbReference type="NCBI Taxonomy" id="2038154"/>
    <lineage>
        <taxon>Eukaryota</taxon>
        <taxon>Metazoa</taxon>
        <taxon>Ecdysozoa</taxon>
        <taxon>Arthropoda</taxon>
        <taxon>Hexapoda</taxon>
        <taxon>Insecta</taxon>
        <taxon>Pterygota</taxon>
        <taxon>Neoptera</taxon>
        <taxon>Endopterygota</taxon>
        <taxon>Coleoptera</taxon>
        <taxon>Polyphaga</taxon>
        <taxon>Elateriformia</taxon>
        <taxon>Elateroidea</taxon>
        <taxon>Elateridae</taxon>
        <taxon>Agrypninae</taxon>
        <taxon>Pyrophorini</taxon>
        <taxon>Ignelater</taxon>
    </lineage>
</organism>
<dbReference type="InterPro" id="IPR019819">
    <property type="entry name" value="Carboxylesterase_B_CS"/>
</dbReference>
<dbReference type="Proteomes" id="UP000801492">
    <property type="component" value="Unassembled WGS sequence"/>
</dbReference>
<dbReference type="GO" id="GO:0052689">
    <property type="term" value="F:carboxylic ester hydrolase activity"/>
    <property type="evidence" value="ECO:0007669"/>
    <property type="project" value="UniProtKB-KW"/>
</dbReference>
<evidence type="ECO:0000256" key="4">
    <source>
        <dbReference type="ARBA" id="ARBA00023180"/>
    </source>
</evidence>
<proteinExistence type="inferred from homology"/>
<comment type="similarity">
    <text evidence="1">Belongs to the type-B carboxylesterase/lipase family.</text>
</comment>
<gene>
    <name evidence="6" type="ORF">ILUMI_07460</name>
</gene>
<evidence type="ECO:0000313" key="6">
    <source>
        <dbReference type="EMBL" id="KAF2898715.1"/>
    </source>
</evidence>
<accession>A0A8K0D3F6</accession>
<evidence type="ECO:0000313" key="7">
    <source>
        <dbReference type="Proteomes" id="UP000801492"/>
    </source>
</evidence>
<protein>
    <recommendedName>
        <fullName evidence="5">Carboxylesterase type B domain-containing protein</fullName>
    </recommendedName>
</protein>
<keyword evidence="4" id="KW-0325">Glycoprotein</keyword>
<dbReference type="InterPro" id="IPR002018">
    <property type="entry name" value="CarbesteraseB"/>
</dbReference>
<dbReference type="EMBL" id="VTPC01003336">
    <property type="protein sequence ID" value="KAF2898715.1"/>
    <property type="molecule type" value="Genomic_DNA"/>
</dbReference>
<reference evidence="6" key="1">
    <citation type="submission" date="2019-08" db="EMBL/GenBank/DDBJ databases">
        <title>The genome of the North American firefly Photinus pyralis.</title>
        <authorList>
            <consortium name="Photinus pyralis genome working group"/>
            <person name="Fallon T.R."/>
            <person name="Sander Lower S.E."/>
            <person name="Weng J.-K."/>
        </authorList>
    </citation>
    <scope>NUCLEOTIDE SEQUENCE</scope>
    <source>
        <strain evidence="6">TRF0915ILg1</strain>
        <tissue evidence="6">Whole body</tissue>
    </source>
</reference>
<dbReference type="Pfam" id="PF00135">
    <property type="entry name" value="COesterase"/>
    <property type="match status" value="1"/>
</dbReference>
<dbReference type="PROSITE" id="PS00941">
    <property type="entry name" value="CARBOXYLESTERASE_B_2"/>
    <property type="match status" value="1"/>
</dbReference>
<keyword evidence="2" id="KW-0719">Serine esterase</keyword>
<evidence type="ECO:0000256" key="1">
    <source>
        <dbReference type="ARBA" id="ARBA00005964"/>
    </source>
</evidence>
<name>A0A8K0D3F6_IGNLU</name>
<comment type="caution">
    <text evidence="6">The sequence shown here is derived from an EMBL/GenBank/DDBJ whole genome shotgun (WGS) entry which is preliminary data.</text>
</comment>
<dbReference type="OrthoDB" id="19653at2759"/>
<dbReference type="PANTHER" id="PTHR43142:SF1">
    <property type="entry name" value="CARBOXYLIC ESTER HYDROLASE"/>
    <property type="match status" value="1"/>
</dbReference>
<dbReference type="Gene3D" id="3.40.50.1820">
    <property type="entry name" value="alpha/beta hydrolase"/>
    <property type="match status" value="1"/>
</dbReference>
<dbReference type="AlphaFoldDB" id="A0A8K0D3F6"/>
<dbReference type="PANTHER" id="PTHR43142">
    <property type="entry name" value="CARBOXYLIC ESTER HYDROLASE"/>
    <property type="match status" value="1"/>
</dbReference>